<evidence type="ECO:0000256" key="3">
    <source>
        <dbReference type="ARBA" id="ARBA00022475"/>
    </source>
</evidence>
<keyword evidence="5 7" id="KW-1133">Transmembrane helix</keyword>
<proteinExistence type="inferred from homology"/>
<dbReference type="InterPro" id="IPR035906">
    <property type="entry name" value="MetI-like_sf"/>
</dbReference>
<dbReference type="SUPFAM" id="SSF161098">
    <property type="entry name" value="MetI-like"/>
    <property type="match status" value="1"/>
</dbReference>
<reference evidence="10" key="1">
    <citation type="submission" date="2016-10" db="EMBL/GenBank/DDBJ databases">
        <authorList>
            <person name="Varghese N."/>
            <person name="Submissions S."/>
        </authorList>
    </citation>
    <scope>NUCLEOTIDE SEQUENCE [LARGE SCALE GENOMIC DNA]</scope>
    <source>
        <strain evidence="10">BL9</strain>
    </source>
</reference>
<evidence type="ECO:0000256" key="2">
    <source>
        <dbReference type="ARBA" id="ARBA00022448"/>
    </source>
</evidence>
<dbReference type="EMBL" id="FMVM01000011">
    <property type="protein sequence ID" value="SCY90006.1"/>
    <property type="molecule type" value="Genomic_DNA"/>
</dbReference>
<keyword evidence="3" id="KW-1003">Cell membrane</keyword>
<feature type="domain" description="ABC transmembrane type-1" evidence="8">
    <location>
        <begin position="90"/>
        <end position="296"/>
    </location>
</feature>
<feature type="transmembrane region" description="Helical" evidence="7">
    <location>
        <begin position="279"/>
        <end position="296"/>
    </location>
</feature>
<dbReference type="AlphaFoldDB" id="A0A1G5JNT4"/>
<dbReference type="InterPro" id="IPR000515">
    <property type="entry name" value="MetI-like"/>
</dbReference>
<comment type="similarity">
    <text evidence="7">Belongs to the binding-protein-dependent transport system permease family.</text>
</comment>
<evidence type="ECO:0000313" key="9">
    <source>
        <dbReference type="EMBL" id="SCY90006.1"/>
    </source>
</evidence>
<dbReference type="GO" id="GO:0055085">
    <property type="term" value="P:transmembrane transport"/>
    <property type="evidence" value="ECO:0007669"/>
    <property type="project" value="InterPro"/>
</dbReference>
<feature type="transmembrane region" description="Helical" evidence="7">
    <location>
        <begin position="126"/>
        <end position="145"/>
    </location>
</feature>
<evidence type="ECO:0000256" key="7">
    <source>
        <dbReference type="RuleBase" id="RU363032"/>
    </source>
</evidence>
<evidence type="ECO:0000256" key="4">
    <source>
        <dbReference type="ARBA" id="ARBA00022692"/>
    </source>
</evidence>
<keyword evidence="6 7" id="KW-0472">Membrane</keyword>
<dbReference type="Proteomes" id="UP000198538">
    <property type="component" value="Unassembled WGS sequence"/>
</dbReference>
<keyword evidence="2 7" id="KW-0813">Transport</keyword>
<gene>
    <name evidence="9" type="ORF">SAMN05720606_111221</name>
</gene>
<dbReference type="Pfam" id="PF00528">
    <property type="entry name" value="BPD_transp_1"/>
    <property type="match status" value="1"/>
</dbReference>
<feature type="transmembrane region" description="Helical" evidence="7">
    <location>
        <begin position="21"/>
        <end position="48"/>
    </location>
</feature>
<feature type="transmembrane region" description="Helical" evidence="7">
    <location>
        <begin position="198"/>
        <end position="225"/>
    </location>
</feature>
<name>A0A1G5JNT4_9BACL</name>
<dbReference type="GO" id="GO:0005886">
    <property type="term" value="C:plasma membrane"/>
    <property type="evidence" value="ECO:0007669"/>
    <property type="project" value="UniProtKB-SubCell"/>
</dbReference>
<feature type="transmembrane region" description="Helical" evidence="7">
    <location>
        <begin position="89"/>
        <end position="114"/>
    </location>
</feature>
<accession>A0A1G5JNT4</accession>
<organism evidence="9 10">
    <name type="scientific">Paenibacillus polysaccharolyticus</name>
    <dbReference type="NCBI Taxonomy" id="582692"/>
    <lineage>
        <taxon>Bacteria</taxon>
        <taxon>Bacillati</taxon>
        <taxon>Bacillota</taxon>
        <taxon>Bacilli</taxon>
        <taxon>Bacillales</taxon>
        <taxon>Paenibacillaceae</taxon>
        <taxon>Paenibacillus</taxon>
    </lineage>
</organism>
<keyword evidence="4 7" id="KW-0812">Transmembrane</keyword>
<dbReference type="STRING" id="582692.SAMN05720606_111221"/>
<comment type="subcellular location">
    <subcellularLocation>
        <location evidence="1 7">Cell membrane</location>
        <topology evidence="1 7">Multi-pass membrane protein</topology>
    </subcellularLocation>
</comment>
<dbReference type="Gene3D" id="1.10.3720.10">
    <property type="entry name" value="MetI-like"/>
    <property type="match status" value="1"/>
</dbReference>
<keyword evidence="10" id="KW-1185">Reference proteome</keyword>
<evidence type="ECO:0000256" key="1">
    <source>
        <dbReference type="ARBA" id="ARBA00004651"/>
    </source>
</evidence>
<dbReference type="PROSITE" id="PS50928">
    <property type="entry name" value="ABC_TM1"/>
    <property type="match status" value="1"/>
</dbReference>
<evidence type="ECO:0000256" key="5">
    <source>
        <dbReference type="ARBA" id="ARBA00022989"/>
    </source>
</evidence>
<dbReference type="CDD" id="cd06261">
    <property type="entry name" value="TM_PBP2"/>
    <property type="match status" value="1"/>
</dbReference>
<dbReference type="PANTHER" id="PTHR43744">
    <property type="entry name" value="ABC TRANSPORTER PERMEASE PROTEIN MG189-RELATED-RELATED"/>
    <property type="match status" value="1"/>
</dbReference>
<dbReference type="RefSeq" id="WP_244159348.1">
    <property type="nucleotide sequence ID" value="NZ_FMVM01000011.1"/>
</dbReference>
<feature type="transmembrane region" description="Helical" evidence="7">
    <location>
        <begin position="157"/>
        <end position="178"/>
    </location>
</feature>
<evidence type="ECO:0000313" key="10">
    <source>
        <dbReference type="Proteomes" id="UP000198538"/>
    </source>
</evidence>
<protein>
    <submittedName>
        <fullName evidence="9">Putative aldouronate transport system permease protein</fullName>
    </submittedName>
</protein>
<evidence type="ECO:0000256" key="6">
    <source>
        <dbReference type="ARBA" id="ARBA00023136"/>
    </source>
</evidence>
<dbReference type="PANTHER" id="PTHR43744:SF9">
    <property type="entry name" value="POLYGALACTURONAN_RHAMNOGALACTURONAN TRANSPORT SYSTEM PERMEASE PROTEIN YTCP"/>
    <property type="match status" value="1"/>
</dbReference>
<evidence type="ECO:0000259" key="8">
    <source>
        <dbReference type="PROSITE" id="PS50928"/>
    </source>
</evidence>
<sequence length="311" mass="35349">MSTQTHTQRRIRTRTRAKDSEFNLAFQLIAYGIIIVLSLMCLLPFLLILSGSFSSNESIVRDGYHLFPTHFSLEGYKMVFKFPTQVLKAYGVTVFTTVVGTTLGLFFITMAGFVLQRKDFKYRNTFSFFIYFTTLFGGGLVPWYIMLANYFNLTDTYTVLIFPGLMTPFLIILMKNFIRSAVPDELIESAKIDGANDFRIYFSIVLKLAMPGIATVGLFLALGYWNDWFTSSLFINNPDMYQLQFYLYNTMNTITFIDQMAIGTGVTLSQDVPTESTKMAMAIIVTGPILFLYPFVQRYFVKGLTIGAVKG</sequence>